<protein>
    <recommendedName>
        <fullName evidence="1">LysR substrate-binding domain-containing protein</fullName>
    </recommendedName>
</protein>
<dbReference type="Proteomes" id="UP000715095">
    <property type="component" value="Unassembled WGS sequence"/>
</dbReference>
<reference evidence="2 3" key="1">
    <citation type="journal article" date="2021" name="Sci. Rep.">
        <title>The distribution of antibiotic resistance genes in chicken gut microbiota commensals.</title>
        <authorList>
            <person name="Juricova H."/>
            <person name="Matiasovicova J."/>
            <person name="Kubasova T."/>
            <person name="Cejkova D."/>
            <person name="Rychlik I."/>
        </authorList>
    </citation>
    <scope>NUCLEOTIDE SEQUENCE [LARGE SCALE GENOMIC DNA]</scope>
    <source>
        <strain evidence="2 3">An829</strain>
    </source>
</reference>
<name>A0ABS2DVH8_9BURK</name>
<proteinExistence type="predicted"/>
<evidence type="ECO:0000313" key="2">
    <source>
        <dbReference type="EMBL" id="MBM6705268.1"/>
    </source>
</evidence>
<gene>
    <name evidence="2" type="ORF">H6A60_12420</name>
</gene>
<evidence type="ECO:0000313" key="3">
    <source>
        <dbReference type="Proteomes" id="UP000715095"/>
    </source>
</evidence>
<feature type="domain" description="LysR substrate-binding" evidence="1">
    <location>
        <begin position="7"/>
        <end position="78"/>
    </location>
</feature>
<dbReference type="EMBL" id="JACJJC010000270">
    <property type="protein sequence ID" value="MBM6705268.1"/>
    <property type="molecule type" value="Genomic_DNA"/>
</dbReference>
<feature type="non-terminal residue" evidence="2">
    <location>
        <position position="1"/>
    </location>
</feature>
<dbReference type="Pfam" id="PF03466">
    <property type="entry name" value="LysR_substrate"/>
    <property type="match status" value="1"/>
</dbReference>
<sequence>TRRRNVVFELRPDLSHDAVLRKEIDVALIPYMPSDRELNIHPVGQCANLLLASPAYLARVGTPERVEDLVHHTLLLKRKDRYPEAESLYCGSEVFDLITLDHYRHDDELGAVPISRGRGGAKIEKRYFGDQGSYVAALDGLGIAVDLPLSFVETALLE</sequence>
<dbReference type="InterPro" id="IPR005119">
    <property type="entry name" value="LysR_subst-bd"/>
</dbReference>
<organism evidence="2 3">
    <name type="scientific">Sutterella massiliensis</name>
    <dbReference type="NCBI Taxonomy" id="1816689"/>
    <lineage>
        <taxon>Bacteria</taxon>
        <taxon>Pseudomonadati</taxon>
        <taxon>Pseudomonadota</taxon>
        <taxon>Betaproteobacteria</taxon>
        <taxon>Burkholderiales</taxon>
        <taxon>Sutterellaceae</taxon>
        <taxon>Sutterella</taxon>
    </lineage>
</organism>
<feature type="non-terminal residue" evidence="2">
    <location>
        <position position="158"/>
    </location>
</feature>
<evidence type="ECO:0000259" key="1">
    <source>
        <dbReference type="Pfam" id="PF03466"/>
    </source>
</evidence>
<dbReference type="Gene3D" id="3.40.190.290">
    <property type="match status" value="1"/>
</dbReference>
<comment type="caution">
    <text evidence="2">The sequence shown here is derived from an EMBL/GenBank/DDBJ whole genome shotgun (WGS) entry which is preliminary data.</text>
</comment>
<keyword evidence="3" id="KW-1185">Reference proteome</keyword>
<accession>A0ABS2DVH8</accession>
<dbReference type="SUPFAM" id="SSF53850">
    <property type="entry name" value="Periplasmic binding protein-like II"/>
    <property type="match status" value="1"/>
</dbReference>